<comment type="caution">
    <text evidence="6">The sequence shown here is derived from an EMBL/GenBank/DDBJ whole genome shotgun (WGS) entry which is preliminary data.</text>
</comment>
<feature type="transmembrane region" description="Helical" evidence="5">
    <location>
        <begin position="20"/>
        <end position="42"/>
    </location>
</feature>
<evidence type="ECO:0000256" key="2">
    <source>
        <dbReference type="ARBA" id="ARBA00022692"/>
    </source>
</evidence>
<feature type="transmembrane region" description="Helical" evidence="5">
    <location>
        <begin position="62"/>
        <end position="93"/>
    </location>
</feature>
<dbReference type="RefSeq" id="WP_307208366.1">
    <property type="nucleotide sequence ID" value="NZ_JAUSST010000012.1"/>
</dbReference>
<evidence type="ECO:0000256" key="3">
    <source>
        <dbReference type="ARBA" id="ARBA00022989"/>
    </source>
</evidence>
<evidence type="ECO:0000256" key="4">
    <source>
        <dbReference type="ARBA" id="ARBA00023136"/>
    </source>
</evidence>
<dbReference type="EMBL" id="JAUSSU010000018">
    <property type="protein sequence ID" value="MDQ0116312.1"/>
    <property type="molecule type" value="Genomic_DNA"/>
</dbReference>
<protein>
    <submittedName>
        <fullName evidence="6">Tic20 family protein</fullName>
    </submittedName>
</protein>
<dbReference type="Pfam" id="PF09685">
    <property type="entry name" value="MamF_MmsF"/>
    <property type="match status" value="1"/>
</dbReference>
<keyword evidence="3 5" id="KW-1133">Transmembrane helix</keyword>
<evidence type="ECO:0000313" key="6">
    <source>
        <dbReference type="EMBL" id="MDQ0116312.1"/>
    </source>
</evidence>
<dbReference type="Proteomes" id="UP001229346">
    <property type="component" value="Unassembled WGS sequence"/>
</dbReference>
<gene>
    <name evidence="6" type="ORF">J2T15_005788</name>
</gene>
<organism evidence="6 7">
    <name type="scientific">Paenibacillus harenae</name>
    <dbReference type="NCBI Taxonomy" id="306543"/>
    <lineage>
        <taxon>Bacteria</taxon>
        <taxon>Bacillati</taxon>
        <taxon>Bacillota</taxon>
        <taxon>Bacilli</taxon>
        <taxon>Bacillales</taxon>
        <taxon>Paenibacillaceae</taxon>
        <taxon>Paenibacillus</taxon>
    </lineage>
</organism>
<evidence type="ECO:0000313" key="7">
    <source>
        <dbReference type="Proteomes" id="UP001229346"/>
    </source>
</evidence>
<keyword evidence="2 5" id="KW-0812">Transmembrane</keyword>
<reference evidence="6 7" key="1">
    <citation type="submission" date="2023-07" db="EMBL/GenBank/DDBJ databases">
        <title>Sorghum-associated microbial communities from plants grown in Nebraska, USA.</title>
        <authorList>
            <person name="Schachtman D."/>
        </authorList>
    </citation>
    <scope>NUCLEOTIDE SEQUENCE [LARGE SCALE GENOMIC DNA]</scope>
    <source>
        <strain evidence="6 7">CC482</strain>
    </source>
</reference>
<name>A0ABT9U9I7_PAEHA</name>
<sequence>MNHPYSPHPEEKQFAMLCHVIAFAGFIIPFGSIIGPLIIWLIKKDQSPYVNAHGKESLNFQISILIYGLVSAILWLVFIGIFVSIAVGIFWLVMTIIGTIRATEGQYYRYPLTIRFLK</sequence>
<accession>A0ABT9U9I7</accession>
<keyword evidence="7" id="KW-1185">Reference proteome</keyword>
<keyword evidence="4 5" id="KW-0472">Membrane</keyword>
<evidence type="ECO:0000256" key="1">
    <source>
        <dbReference type="ARBA" id="ARBA00004141"/>
    </source>
</evidence>
<evidence type="ECO:0000256" key="5">
    <source>
        <dbReference type="SAM" id="Phobius"/>
    </source>
</evidence>
<dbReference type="InterPro" id="IPR019109">
    <property type="entry name" value="MamF_MmsF"/>
</dbReference>
<proteinExistence type="predicted"/>
<comment type="subcellular location">
    <subcellularLocation>
        <location evidence="1">Membrane</location>
        <topology evidence="1">Multi-pass membrane protein</topology>
    </subcellularLocation>
</comment>